<dbReference type="AlphaFoldDB" id="A0A5B7HQL7"/>
<evidence type="ECO:0000256" key="1">
    <source>
        <dbReference type="SAM" id="SignalP"/>
    </source>
</evidence>
<sequence>MPCWMRRTCGYRTPGTRLPHLALTWACVRLEMVVVGLARDGSGTRVFTNEVTPFKSRTTSLWFAQWQDVSRSCTLVTLLVEVPVSVSIKHFRRYPCPPAAPHHSPLGPAGCGDARTAPACH</sequence>
<proteinExistence type="predicted"/>
<feature type="chain" id="PRO_5023058844" description="Secreted protein" evidence="1">
    <location>
        <begin position="39"/>
        <end position="121"/>
    </location>
</feature>
<name>A0A5B7HQL7_PORTR</name>
<keyword evidence="1" id="KW-0732">Signal</keyword>
<reference evidence="2 3" key="1">
    <citation type="submission" date="2019-05" db="EMBL/GenBank/DDBJ databases">
        <title>Another draft genome of Portunus trituberculatus and its Hox gene families provides insights of decapod evolution.</title>
        <authorList>
            <person name="Jeong J.-H."/>
            <person name="Song I."/>
            <person name="Kim S."/>
            <person name="Choi T."/>
            <person name="Kim D."/>
            <person name="Ryu S."/>
            <person name="Kim W."/>
        </authorList>
    </citation>
    <scope>NUCLEOTIDE SEQUENCE [LARGE SCALE GENOMIC DNA]</scope>
    <source>
        <tissue evidence="2">Muscle</tissue>
    </source>
</reference>
<dbReference type="EMBL" id="VSRR010034740">
    <property type="protein sequence ID" value="MPC72433.1"/>
    <property type="molecule type" value="Genomic_DNA"/>
</dbReference>
<feature type="signal peptide" evidence="1">
    <location>
        <begin position="1"/>
        <end position="38"/>
    </location>
</feature>
<organism evidence="2 3">
    <name type="scientific">Portunus trituberculatus</name>
    <name type="common">Swimming crab</name>
    <name type="synonym">Neptunus trituberculatus</name>
    <dbReference type="NCBI Taxonomy" id="210409"/>
    <lineage>
        <taxon>Eukaryota</taxon>
        <taxon>Metazoa</taxon>
        <taxon>Ecdysozoa</taxon>
        <taxon>Arthropoda</taxon>
        <taxon>Crustacea</taxon>
        <taxon>Multicrustacea</taxon>
        <taxon>Malacostraca</taxon>
        <taxon>Eumalacostraca</taxon>
        <taxon>Eucarida</taxon>
        <taxon>Decapoda</taxon>
        <taxon>Pleocyemata</taxon>
        <taxon>Brachyura</taxon>
        <taxon>Eubrachyura</taxon>
        <taxon>Portunoidea</taxon>
        <taxon>Portunidae</taxon>
        <taxon>Portuninae</taxon>
        <taxon>Portunus</taxon>
    </lineage>
</organism>
<dbReference type="Proteomes" id="UP000324222">
    <property type="component" value="Unassembled WGS sequence"/>
</dbReference>
<evidence type="ECO:0000313" key="3">
    <source>
        <dbReference type="Proteomes" id="UP000324222"/>
    </source>
</evidence>
<accession>A0A5B7HQL7</accession>
<evidence type="ECO:0000313" key="2">
    <source>
        <dbReference type="EMBL" id="MPC72433.1"/>
    </source>
</evidence>
<comment type="caution">
    <text evidence="2">The sequence shown here is derived from an EMBL/GenBank/DDBJ whole genome shotgun (WGS) entry which is preliminary data.</text>
</comment>
<keyword evidence="3" id="KW-1185">Reference proteome</keyword>
<protein>
    <recommendedName>
        <fullName evidence="4">Secreted protein</fullName>
    </recommendedName>
</protein>
<evidence type="ECO:0008006" key="4">
    <source>
        <dbReference type="Google" id="ProtNLM"/>
    </source>
</evidence>
<gene>
    <name evidence="2" type="ORF">E2C01_066738</name>
</gene>